<dbReference type="Gene3D" id="3.30.200.20">
    <property type="entry name" value="Phosphorylase Kinase, domain 1"/>
    <property type="match status" value="1"/>
</dbReference>
<gene>
    <name evidence="7" type="ORF">GCT13_32820</name>
</gene>
<dbReference type="InterPro" id="IPR002575">
    <property type="entry name" value="Aminoglycoside_PTrfase"/>
</dbReference>
<dbReference type="Gene3D" id="3.90.1200.10">
    <property type="match status" value="1"/>
</dbReference>
<dbReference type="Proteomes" id="UP000484381">
    <property type="component" value="Unassembled WGS sequence"/>
</dbReference>
<keyword evidence="3" id="KW-0547">Nucleotide-binding</keyword>
<evidence type="ECO:0000256" key="3">
    <source>
        <dbReference type="ARBA" id="ARBA00022741"/>
    </source>
</evidence>
<dbReference type="SUPFAM" id="SSF56112">
    <property type="entry name" value="Protein kinase-like (PK-like)"/>
    <property type="match status" value="1"/>
</dbReference>
<evidence type="ECO:0000256" key="1">
    <source>
        <dbReference type="ARBA" id="ARBA00010165"/>
    </source>
</evidence>
<comment type="caution">
    <text evidence="7">The sequence shown here is derived from an EMBL/GenBank/DDBJ whole genome shotgun (WGS) entry which is preliminary data.</text>
</comment>
<dbReference type="GO" id="GO:0005524">
    <property type="term" value="F:ATP binding"/>
    <property type="evidence" value="ECO:0007669"/>
    <property type="project" value="UniProtKB-KW"/>
</dbReference>
<protein>
    <submittedName>
        <fullName evidence="7">Phosphotransferase</fullName>
    </submittedName>
</protein>
<proteinExistence type="inferred from homology"/>
<name>A0A7X1NGJ0_9BURK</name>
<evidence type="ECO:0000259" key="6">
    <source>
        <dbReference type="Pfam" id="PF01636"/>
    </source>
</evidence>
<dbReference type="AlphaFoldDB" id="A0A7X1NGJ0"/>
<dbReference type="InterPro" id="IPR011009">
    <property type="entry name" value="Kinase-like_dom_sf"/>
</dbReference>
<dbReference type="EMBL" id="WHNP01000045">
    <property type="protein sequence ID" value="MPW21527.1"/>
    <property type="molecule type" value="Genomic_DNA"/>
</dbReference>
<keyword evidence="4" id="KW-0418">Kinase</keyword>
<comment type="similarity">
    <text evidence="1">Belongs to the methylthioribose kinase family.</text>
</comment>
<keyword evidence="8" id="KW-1185">Reference proteome</keyword>
<sequence>MMTQSNSPDPQLDAFLVDHDLARRDEIVTWHPLTGGVSSDIWRVDLSAGSLCVKRALSTLRVSACWEAPISRNADEWAWMEFAARHCPDNVPAPLAHDDRLGVFAMSFLAPAAHPVWKQQLMAGHVEPETARAVGRLIGHLHAVSADDGELRERFDTLENFQALRLEPYLIATSKRHPVLASRLQHLAQRTAIIRTALVHGDVSPKNILAGPKGPVLLDAECVWFGDPAFDLAFCLNHLLLKCLVRPDRQDALIASFKALTEAYFDKADWELRATLEARTAELLPALLLARVDGKSPVEYLTDEAQRDHVRAVASRLLLQPVEYLYQVAEAFRQQISSRQG</sequence>
<evidence type="ECO:0000313" key="8">
    <source>
        <dbReference type="Proteomes" id="UP000484381"/>
    </source>
</evidence>
<organism evidence="7 8">
    <name type="scientific">Paraburkholderia franconis</name>
    <dbReference type="NCBI Taxonomy" id="2654983"/>
    <lineage>
        <taxon>Bacteria</taxon>
        <taxon>Pseudomonadati</taxon>
        <taxon>Pseudomonadota</taxon>
        <taxon>Betaproteobacteria</taxon>
        <taxon>Burkholderiales</taxon>
        <taxon>Burkholderiaceae</taxon>
        <taxon>Paraburkholderia</taxon>
    </lineage>
</organism>
<reference evidence="7 8" key="1">
    <citation type="submission" date="2019-10" db="EMBL/GenBank/DDBJ databases">
        <title>Paraburkholderia sp. isolated from nodules of Mimosa pudica from Brazilian Atlantic Forest soils.</title>
        <authorList>
            <person name="Paulitsch F."/>
            <person name="Hungria M."/>
            <person name="Dall'Agnol R."/>
        </authorList>
    </citation>
    <scope>NUCLEOTIDE SEQUENCE [LARGE SCALE GENOMIC DNA]</scope>
    <source>
        <strain evidence="7 8">CNPSo 3157</strain>
    </source>
</reference>
<dbReference type="RefSeq" id="WP_152765339.1">
    <property type="nucleotide sequence ID" value="NZ_WHNP01000045.1"/>
</dbReference>
<keyword evidence="2 7" id="KW-0808">Transferase</keyword>
<accession>A0A7X1NGJ0</accession>
<dbReference type="GO" id="GO:0016301">
    <property type="term" value="F:kinase activity"/>
    <property type="evidence" value="ECO:0007669"/>
    <property type="project" value="UniProtKB-KW"/>
</dbReference>
<dbReference type="Pfam" id="PF01636">
    <property type="entry name" value="APH"/>
    <property type="match status" value="1"/>
</dbReference>
<dbReference type="PANTHER" id="PTHR34273">
    <property type="entry name" value="METHYLTHIORIBOSE KINASE"/>
    <property type="match status" value="1"/>
</dbReference>
<evidence type="ECO:0000256" key="4">
    <source>
        <dbReference type="ARBA" id="ARBA00022777"/>
    </source>
</evidence>
<dbReference type="PANTHER" id="PTHR34273:SF2">
    <property type="entry name" value="METHYLTHIORIBOSE KINASE"/>
    <property type="match status" value="1"/>
</dbReference>
<evidence type="ECO:0000256" key="5">
    <source>
        <dbReference type="ARBA" id="ARBA00022840"/>
    </source>
</evidence>
<evidence type="ECO:0000313" key="7">
    <source>
        <dbReference type="EMBL" id="MPW21527.1"/>
    </source>
</evidence>
<feature type="domain" description="Aminoglycoside phosphotransferase" evidence="6">
    <location>
        <begin position="30"/>
        <end position="238"/>
    </location>
</feature>
<keyword evidence="5" id="KW-0067">ATP-binding</keyword>
<evidence type="ECO:0000256" key="2">
    <source>
        <dbReference type="ARBA" id="ARBA00022679"/>
    </source>
</evidence>